<sequence>MSVWSVGGGWRRSRDKDSTVVSRKGTVTGAAWADHDARDLVVVGKVLLGLVPWSPMVICSRFSKERVDQSRSGRSWSSHIWSDASPSKVYDMWQLHATCHFLVGERSERPSNYAPPFSRLNPIL</sequence>
<protein>
    <submittedName>
        <fullName evidence="1">Uncharacterized protein</fullName>
    </submittedName>
</protein>
<evidence type="ECO:0000313" key="1">
    <source>
        <dbReference type="EMBL" id="GMN72722.1"/>
    </source>
</evidence>
<dbReference type="Proteomes" id="UP001187192">
    <property type="component" value="Unassembled WGS sequence"/>
</dbReference>
<reference evidence="1" key="1">
    <citation type="submission" date="2023-07" db="EMBL/GenBank/DDBJ databases">
        <title>draft genome sequence of fig (Ficus carica).</title>
        <authorList>
            <person name="Takahashi T."/>
            <person name="Nishimura K."/>
        </authorList>
    </citation>
    <scope>NUCLEOTIDE SEQUENCE</scope>
</reference>
<name>A0AA88EDA9_FICCA</name>
<gene>
    <name evidence="1" type="ORF">TIFTF001_055276</name>
</gene>
<proteinExistence type="predicted"/>
<dbReference type="EMBL" id="BTGU01016866">
    <property type="protein sequence ID" value="GMN72722.1"/>
    <property type="molecule type" value="Genomic_DNA"/>
</dbReference>
<comment type="caution">
    <text evidence="1">The sequence shown here is derived from an EMBL/GenBank/DDBJ whole genome shotgun (WGS) entry which is preliminary data.</text>
</comment>
<organism evidence="1 2">
    <name type="scientific">Ficus carica</name>
    <name type="common">Common fig</name>
    <dbReference type="NCBI Taxonomy" id="3494"/>
    <lineage>
        <taxon>Eukaryota</taxon>
        <taxon>Viridiplantae</taxon>
        <taxon>Streptophyta</taxon>
        <taxon>Embryophyta</taxon>
        <taxon>Tracheophyta</taxon>
        <taxon>Spermatophyta</taxon>
        <taxon>Magnoliopsida</taxon>
        <taxon>eudicotyledons</taxon>
        <taxon>Gunneridae</taxon>
        <taxon>Pentapetalae</taxon>
        <taxon>rosids</taxon>
        <taxon>fabids</taxon>
        <taxon>Rosales</taxon>
        <taxon>Moraceae</taxon>
        <taxon>Ficeae</taxon>
        <taxon>Ficus</taxon>
    </lineage>
</organism>
<dbReference type="AlphaFoldDB" id="A0AA88EDA9"/>
<keyword evidence="2" id="KW-1185">Reference proteome</keyword>
<accession>A0AA88EDA9</accession>
<evidence type="ECO:0000313" key="2">
    <source>
        <dbReference type="Proteomes" id="UP001187192"/>
    </source>
</evidence>